<dbReference type="EMBL" id="BPQB01000004">
    <property type="protein sequence ID" value="GJE86755.1"/>
    <property type="molecule type" value="Genomic_DNA"/>
</dbReference>
<feature type="compositionally biased region" description="Polar residues" evidence="2">
    <location>
        <begin position="366"/>
        <end position="376"/>
    </location>
</feature>
<dbReference type="Pfam" id="PF16979">
    <property type="entry name" value="SIN1_PH"/>
    <property type="match status" value="1"/>
</dbReference>
<dbReference type="GO" id="GO:0005886">
    <property type="term" value="C:plasma membrane"/>
    <property type="evidence" value="ECO:0007669"/>
    <property type="project" value="TreeGrafter"/>
</dbReference>
<dbReference type="GO" id="GO:0031932">
    <property type="term" value="C:TORC2 complex"/>
    <property type="evidence" value="ECO:0007669"/>
    <property type="project" value="InterPro"/>
</dbReference>
<feature type="compositionally biased region" description="Basic and acidic residues" evidence="2">
    <location>
        <begin position="151"/>
        <end position="176"/>
    </location>
</feature>
<feature type="compositionally biased region" description="Acidic residues" evidence="2">
    <location>
        <begin position="262"/>
        <end position="286"/>
    </location>
</feature>
<dbReference type="InterPro" id="IPR031567">
    <property type="entry name" value="CRIM_dom"/>
</dbReference>
<feature type="compositionally biased region" description="Low complexity" evidence="2">
    <location>
        <begin position="248"/>
        <end position="261"/>
    </location>
</feature>
<proteinExistence type="inferred from homology"/>
<dbReference type="InterPro" id="IPR031313">
    <property type="entry name" value="Sin1_PH_dom"/>
</dbReference>
<dbReference type="GO" id="GO:0005546">
    <property type="term" value="F:phosphatidylinositol-4,5-bisphosphate binding"/>
    <property type="evidence" value="ECO:0007669"/>
    <property type="project" value="TreeGrafter"/>
</dbReference>
<evidence type="ECO:0000259" key="4">
    <source>
        <dbReference type="Pfam" id="PF16979"/>
    </source>
</evidence>
<dbReference type="PANTHER" id="PTHR13335">
    <property type="entry name" value="TARGET OF RAPAMYCIN COMPLEX 2 SUBUNIT MAPKAP1"/>
    <property type="match status" value="1"/>
</dbReference>
<accession>A0A9P3L943</accession>
<feature type="domain" description="CRIM" evidence="3">
    <location>
        <begin position="435"/>
        <end position="583"/>
    </location>
</feature>
<sequence>MSLISDPDFLIHSIRLQYLRNVEDPYGPRLISLDPSYRSNPYVVDAGLADTDKWPELAMPSSPAPSDDEGGGGRAGRPFPGAGLKYTTTILGPSRTGALGMRVNGKRGSISMPRRQSVRRSLSQPRPAGEGSGEKAEPDATPTLPASSSPRKADVARRAAEVEIKVDEASPVHKEPPVPLPAPSATAPAAPGVAAPPANIPIPFIPRFRGAAEMEARRQARMRNRVPPGGGPVRAPVTAPAHLNPELSSSSSSSSSAPSISDVEEQEPIPEEEDIDDLDEDEDDVVDATVDMLADDEFDPEFAGSRGTMLDDISDGMSMMSGSHSMTSASDFSITHSSLPQMGSVRNNSSRLSPVRESHTNEERSTNVTPERASTSANVDSYFEMVTAPVDSAKKEDPPKALTVPGPLAAAAPVPSPGGAGLFARQPVAPARAGKSALTALLAAESDEASENPFTELYSAIAGRSEPESMRVQVFFPHAAAPAGGALRLSVRRDASMEEVLGFALWSYWEEGWLPRIDEGLAGEDDPKWPVVCSALGWIMRIAEDDGEVDEDFPIPDRTLKVSKFSMTAFAVLKANEAQIAQNRITESKIQRRRSRIVLKKKKSVELLKSVGAGSGAGGLAPPDALSAGMSASVGPGSMLGSSLGLFPSSFGPSSVQGPPQFLRIRIADTADAGHVSTTIQAHGGMYMAEVLDAVCLKRKLPNPKDYALVLDLKPAKLFIPLDRTVKSLQGKRDLMLIKKNMLPTYGVEMGKRITGRSTDPNASIFKRTSEVPESTYSSPFDYTTAYKRFTVYRKVPMLVTRSARLLAIDGGYIHIMPQANKAKNVFESGKTASYDIKSIVTVQQSGKNSATFKLVVPRDAERNKRYEFEAENPKMAAEIVQTIRSLKQQLERSGTNKQARKSRHIT</sequence>
<comment type="caution">
    <text evidence="5">The sequence shown here is derived from an EMBL/GenBank/DDBJ whole genome shotgun (WGS) entry which is preliminary data.</text>
</comment>
<feature type="region of interest" description="Disordered" evidence="2">
    <location>
        <begin position="215"/>
        <end position="376"/>
    </location>
</feature>
<gene>
    <name evidence="5" type="ORF">PsYK624_028360</name>
</gene>
<comment type="similarity">
    <text evidence="1">Belongs to the SIN1 family.</text>
</comment>
<organism evidence="5 6">
    <name type="scientific">Phanerochaete sordida</name>
    <dbReference type="NCBI Taxonomy" id="48140"/>
    <lineage>
        <taxon>Eukaryota</taxon>
        <taxon>Fungi</taxon>
        <taxon>Dikarya</taxon>
        <taxon>Basidiomycota</taxon>
        <taxon>Agaricomycotina</taxon>
        <taxon>Agaricomycetes</taxon>
        <taxon>Polyporales</taxon>
        <taxon>Phanerochaetaceae</taxon>
        <taxon>Phanerochaete</taxon>
    </lineage>
</organism>
<feature type="domain" description="SIN1-type PH" evidence="4">
    <location>
        <begin position="786"/>
        <end position="887"/>
    </location>
</feature>
<evidence type="ECO:0000256" key="2">
    <source>
        <dbReference type="SAM" id="MobiDB-lite"/>
    </source>
</evidence>
<dbReference type="Pfam" id="PF16978">
    <property type="entry name" value="CRIM"/>
    <property type="match status" value="1"/>
</dbReference>
<feature type="compositionally biased region" description="Polar residues" evidence="2">
    <location>
        <begin position="332"/>
        <end position="352"/>
    </location>
</feature>
<evidence type="ECO:0000259" key="3">
    <source>
        <dbReference type="Pfam" id="PF16978"/>
    </source>
</evidence>
<keyword evidence="6" id="KW-1185">Reference proteome</keyword>
<dbReference type="AlphaFoldDB" id="A0A9P3L943"/>
<evidence type="ECO:0000313" key="5">
    <source>
        <dbReference type="EMBL" id="GJE86755.1"/>
    </source>
</evidence>
<dbReference type="InterPro" id="IPR011993">
    <property type="entry name" value="PH-like_dom_sf"/>
</dbReference>
<feature type="compositionally biased region" description="Low complexity" evidence="2">
    <location>
        <begin position="183"/>
        <end position="192"/>
    </location>
</feature>
<dbReference type="GO" id="GO:0038203">
    <property type="term" value="P:TORC2 signaling"/>
    <property type="evidence" value="ECO:0007669"/>
    <property type="project" value="TreeGrafter"/>
</dbReference>
<dbReference type="InterPro" id="IPR008828">
    <property type="entry name" value="Sin1/Avo1"/>
</dbReference>
<dbReference type="Proteomes" id="UP000703269">
    <property type="component" value="Unassembled WGS sequence"/>
</dbReference>
<name>A0A9P3L943_9APHY</name>
<feature type="compositionally biased region" description="Low complexity" evidence="2">
    <location>
        <begin position="315"/>
        <end position="331"/>
    </location>
</feature>
<dbReference type="GO" id="GO:0005737">
    <property type="term" value="C:cytoplasm"/>
    <property type="evidence" value="ECO:0007669"/>
    <property type="project" value="TreeGrafter"/>
</dbReference>
<reference evidence="5 6" key="1">
    <citation type="submission" date="2021-08" db="EMBL/GenBank/DDBJ databases">
        <title>Draft Genome Sequence of Phanerochaete sordida strain YK-624.</title>
        <authorList>
            <person name="Mori T."/>
            <person name="Dohra H."/>
            <person name="Suzuki T."/>
            <person name="Kawagishi H."/>
            <person name="Hirai H."/>
        </authorList>
    </citation>
    <scope>NUCLEOTIDE SEQUENCE [LARGE SCALE GENOMIC DNA]</scope>
    <source>
        <strain evidence="5 6">YK-624</strain>
    </source>
</reference>
<evidence type="ECO:0000313" key="6">
    <source>
        <dbReference type="Proteomes" id="UP000703269"/>
    </source>
</evidence>
<dbReference type="PANTHER" id="PTHR13335:SF1">
    <property type="entry name" value="TARGET OF RAPAMYCIN COMPLEX 2 SUBUNIT MAPKAP1"/>
    <property type="match status" value="1"/>
</dbReference>
<feature type="region of interest" description="Disordered" evidence="2">
    <location>
        <begin position="53"/>
        <end position="192"/>
    </location>
</feature>
<feature type="compositionally biased region" description="Basic and acidic residues" evidence="2">
    <location>
        <begin position="354"/>
        <end position="365"/>
    </location>
</feature>
<dbReference type="Gene3D" id="2.30.29.30">
    <property type="entry name" value="Pleckstrin-homology domain (PH domain)/Phosphotyrosine-binding domain (PTB)"/>
    <property type="match status" value="1"/>
</dbReference>
<evidence type="ECO:0000256" key="1">
    <source>
        <dbReference type="ARBA" id="ARBA00009407"/>
    </source>
</evidence>
<dbReference type="OrthoDB" id="241990at2759"/>
<protein>
    <submittedName>
        <fullName evidence="5">SIN1-domain-containing protein</fullName>
    </submittedName>
</protein>